<evidence type="ECO:0000313" key="3">
    <source>
        <dbReference type="Proteomes" id="UP001595868"/>
    </source>
</evidence>
<evidence type="ECO:0008006" key="4">
    <source>
        <dbReference type="Google" id="ProtNLM"/>
    </source>
</evidence>
<reference evidence="3" key="1">
    <citation type="journal article" date="2019" name="Int. J. Syst. Evol. Microbiol.">
        <title>The Global Catalogue of Microorganisms (GCM) 10K type strain sequencing project: providing services to taxonomists for standard genome sequencing and annotation.</title>
        <authorList>
            <consortium name="The Broad Institute Genomics Platform"/>
            <consortium name="The Broad Institute Genome Sequencing Center for Infectious Disease"/>
            <person name="Wu L."/>
            <person name="Ma J."/>
        </authorList>
    </citation>
    <scope>NUCLEOTIDE SEQUENCE [LARGE SCALE GENOMIC DNA]</scope>
    <source>
        <strain evidence="3">2902at01</strain>
    </source>
</reference>
<protein>
    <recommendedName>
        <fullName evidence="4">Lipoprotein</fullName>
    </recommendedName>
</protein>
<feature type="chain" id="PRO_5046045280" description="Lipoprotein" evidence="1">
    <location>
        <begin position="28"/>
        <end position="180"/>
    </location>
</feature>
<evidence type="ECO:0000313" key="2">
    <source>
        <dbReference type="EMBL" id="MFC4107839.1"/>
    </source>
</evidence>
<accession>A0ABV8KP60</accession>
<sequence length="180" mass="18864">MRTPRATTAGKPAVVLCVLLLLLGACASGPAPQAWAATVCGALGPWRTEISRLTTSSQQQMTAKTTPGQARENLIRLLSGAEQATETARRKIEQAGVPDVAKGDAVAGGFLSSLTAVRDAYGKAKTAIAGLDTGQAKPFYDGVEATMNTLNAEYKASALDTRNLDSPELKKAFDEVPECR</sequence>
<proteinExistence type="predicted"/>
<dbReference type="RefSeq" id="WP_377547282.1">
    <property type="nucleotide sequence ID" value="NZ_JBHSBN010000011.1"/>
</dbReference>
<comment type="caution">
    <text evidence="2">The sequence shown here is derived from an EMBL/GenBank/DDBJ whole genome shotgun (WGS) entry which is preliminary data.</text>
</comment>
<name>A0ABV8KP60_9ACTN</name>
<feature type="signal peptide" evidence="1">
    <location>
        <begin position="1"/>
        <end position="27"/>
    </location>
</feature>
<organism evidence="2 3">
    <name type="scientific">Micromonospora zhanjiangensis</name>
    <dbReference type="NCBI Taxonomy" id="1522057"/>
    <lineage>
        <taxon>Bacteria</taxon>
        <taxon>Bacillati</taxon>
        <taxon>Actinomycetota</taxon>
        <taxon>Actinomycetes</taxon>
        <taxon>Micromonosporales</taxon>
        <taxon>Micromonosporaceae</taxon>
        <taxon>Micromonospora</taxon>
    </lineage>
</organism>
<keyword evidence="1" id="KW-0732">Signal</keyword>
<dbReference type="Proteomes" id="UP001595868">
    <property type="component" value="Unassembled WGS sequence"/>
</dbReference>
<dbReference type="EMBL" id="JBHSBN010000011">
    <property type="protein sequence ID" value="MFC4107839.1"/>
    <property type="molecule type" value="Genomic_DNA"/>
</dbReference>
<gene>
    <name evidence="2" type="ORF">ACFOX0_18145</name>
</gene>
<evidence type="ECO:0000256" key="1">
    <source>
        <dbReference type="SAM" id="SignalP"/>
    </source>
</evidence>
<dbReference type="PROSITE" id="PS51257">
    <property type="entry name" value="PROKAR_LIPOPROTEIN"/>
    <property type="match status" value="1"/>
</dbReference>
<keyword evidence="3" id="KW-1185">Reference proteome</keyword>